<dbReference type="InterPro" id="IPR015988">
    <property type="entry name" value="STAT_TF_CC"/>
</dbReference>
<dbReference type="InterPro" id="IPR013799">
    <property type="entry name" value="STAT_TF_prot_interaction"/>
</dbReference>
<accession>A0AAV9RHT5</accession>
<evidence type="ECO:0000256" key="13">
    <source>
        <dbReference type="RuleBase" id="RU046415"/>
    </source>
</evidence>
<organism evidence="15 16">
    <name type="scientific">Crenichthys baileyi</name>
    <name type="common">White River springfish</name>
    <dbReference type="NCBI Taxonomy" id="28760"/>
    <lineage>
        <taxon>Eukaryota</taxon>
        <taxon>Metazoa</taxon>
        <taxon>Chordata</taxon>
        <taxon>Craniata</taxon>
        <taxon>Vertebrata</taxon>
        <taxon>Euteleostomi</taxon>
        <taxon>Actinopterygii</taxon>
        <taxon>Neopterygii</taxon>
        <taxon>Teleostei</taxon>
        <taxon>Neoteleostei</taxon>
        <taxon>Acanthomorphata</taxon>
        <taxon>Ovalentaria</taxon>
        <taxon>Atherinomorphae</taxon>
        <taxon>Cyprinodontiformes</taxon>
        <taxon>Goodeidae</taxon>
        <taxon>Crenichthys</taxon>
    </lineage>
</organism>
<dbReference type="InterPro" id="IPR012345">
    <property type="entry name" value="STAT_TF_DNA-bd_N"/>
</dbReference>
<keyword evidence="6 12" id="KW-0727">SH2 domain</keyword>
<dbReference type="GO" id="GO:0003700">
    <property type="term" value="F:DNA-binding transcription factor activity"/>
    <property type="evidence" value="ECO:0007669"/>
    <property type="project" value="InterPro"/>
</dbReference>
<dbReference type="InterPro" id="IPR036535">
    <property type="entry name" value="STAT_N_sf"/>
</dbReference>
<dbReference type="InterPro" id="IPR013801">
    <property type="entry name" value="STAT_TF_DNA-bd"/>
</dbReference>
<dbReference type="GO" id="GO:0007165">
    <property type="term" value="P:signal transduction"/>
    <property type="evidence" value="ECO:0007669"/>
    <property type="project" value="InterPro"/>
</dbReference>
<dbReference type="SUPFAM" id="SSF48092">
    <property type="entry name" value="Transcription factor STAT-4 N-domain"/>
    <property type="match status" value="1"/>
</dbReference>
<evidence type="ECO:0000256" key="12">
    <source>
        <dbReference type="PROSITE-ProRule" id="PRU00191"/>
    </source>
</evidence>
<evidence type="ECO:0000259" key="14">
    <source>
        <dbReference type="PROSITE" id="PS50001"/>
    </source>
</evidence>
<keyword evidence="11 13" id="KW-0539">Nucleus</keyword>
<evidence type="ECO:0000256" key="6">
    <source>
        <dbReference type="ARBA" id="ARBA00022999"/>
    </source>
</evidence>
<dbReference type="Pfam" id="PF21354">
    <property type="entry name" value="STAT_linker"/>
    <property type="match status" value="1"/>
</dbReference>
<dbReference type="GO" id="GO:0005737">
    <property type="term" value="C:cytoplasm"/>
    <property type="evidence" value="ECO:0007669"/>
    <property type="project" value="UniProtKB-SubCell"/>
</dbReference>
<dbReference type="Gene3D" id="1.10.238.10">
    <property type="entry name" value="EF-hand"/>
    <property type="match status" value="1"/>
</dbReference>
<evidence type="ECO:0000256" key="11">
    <source>
        <dbReference type="ARBA" id="ARBA00023242"/>
    </source>
</evidence>
<reference evidence="15 16" key="1">
    <citation type="submission" date="2021-06" db="EMBL/GenBank/DDBJ databases">
        <authorList>
            <person name="Palmer J.M."/>
        </authorList>
    </citation>
    <scope>NUCLEOTIDE SEQUENCE [LARGE SCALE GENOMIC DNA]</scope>
    <source>
        <strain evidence="15 16">MEX-2019</strain>
        <tissue evidence="15">Muscle</tissue>
    </source>
</reference>
<comment type="similarity">
    <text evidence="3 13">Belongs to the transcription factor STAT family.</text>
</comment>
<protein>
    <recommendedName>
        <fullName evidence="13">Signal transducer and activator of transcription</fullName>
    </recommendedName>
</protein>
<keyword evidence="4 13" id="KW-0963">Cytoplasm</keyword>
<evidence type="ECO:0000256" key="8">
    <source>
        <dbReference type="ARBA" id="ARBA00023125"/>
    </source>
</evidence>
<evidence type="ECO:0000256" key="4">
    <source>
        <dbReference type="ARBA" id="ARBA00022490"/>
    </source>
</evidence>
<keyword evidence="7 13" id="KW-0805">Transcription regulation</keyword>
<comment type="caution">
    <text evidence="15">The sequence shown here is derived from an EMBL/GenBank/DDBJ whole genome shotgun (WGS) entry which is preliminary data.</text>
</comment>
<dbReference type="Pfam" id="PF01017">
    <property type="entry name" value="STAT_alpha"/>
    <property type="match status" value="1"/>
</dbReference>
<keyword evidence="16" id="KW-1185">Reference proteome</keyword>
<dbReference type="Gene3D" id="1.20.1050.20">
    <property type="entry name" value="STAT transcription factor, all-alpha domain"/>
    <property type="match status" value="1"/>
</dbReference>
<dbReference type="GO" id="GO:0003677">
    <property type="term" value="F:DNA binding"/>
    <property type="evidence" value="ECO:0007669"/>
    <property type="project" value="UniProtKB-KW"/>
</dbReference>
<evidence type="ECO:0000313" key="15">
    <source>
        <dbReference type="EMBL" id="KAK5608561.1"/>
    </source>
</evidence>
<dbReference type="Pfam" id="PF00017">
    <property type="entry name" value="SH2"/>
    <property type="match status" value="1"/>
</dbReference>
<dbReference type="InterPro" id="IPR000980">
    <property type="entry name" value="SH2"/>
</dbReference>
<keyword evidence="5 13" id="KW-0597">Phosphoprotein</keyword>
<evidence type="ECO:0000256" key="3">
    <source>
        <dbReference type="ARBA" id="ARBA00005586"/>
    </source>
</evidence>
<dbReference type="CDD" id="cd14801">
    <property type="entry name" value="STAT_DBD"/>
    <property type="match status" value="1"/>
</dbReference>
<gene>
    <name evidence="15" type="ORF">CRENBAI_023678</name>
</gene>
<evidence type="ECO:0000256" key="10">
    <source>
        <dbReference type="ARBA" id="ARBA00023163"/>
    </source>
</evidence>
<evidence type="ECO:0000256" key="7">
    <source>
        <dbReference type="ARBA" id="ARBA00023015"/>
    </source>
</evidence>
<dbReference type="SUPFAM" id="SSF55550">
    <property type="entry name" value="SH2 domain"/>
    <property type="match status" value="1"/>
</dbReference>
<dbReference type="InterPro" id="IPR036860">
    <property type="entry name" value="SH2_dom_sf"/>
</dbReference>
<dbReference type="InterPro" id="IPR048988">
    <property type="entry name" value="STAT_linker"/>
</dbReference>
<dbReference type="PANTHER" id="PTHR11801">
    <property type="entry name" value="SIGNAL TRANSDUCER AND ACTIVATOR OF TRANSCRIPTION"/>
    <property type="match status" value="1"/>
</dbReference>
<feature type="domain" description="SH2" evidence="14">
    <location>
        <begin position="563"/>
        <end position="684"/>
    </location>
</feature>
<evidence type="ECO:0000256" key="5">
    <source>
        <dbReference type="ARBA" id="ARBA00022553"/>
    </source>
</evidence>
<evidence type="ECO:0000256" key="9">
    <source>
        <dbReference type="ARBA" id="ARBA00023159"/>
    </source>
</evidence>
<dbReference type="SUPFAM" id="SSF49417">
    <property type="entry name" value="p53-like transcription factors"/>
    <property type="match status" value="1"/>
</dbReference>
<dbReference type="InterPro" id="IPR001217">
    <property type="entry name" value="STAT"/>
</dbReference>
<dbReference type="FunFam" id="3.30.505.10:FF:000003">
    <property type="entry name" value="Signal transducer and activator of transcription"/>
    <property type="match status" value="1"/>
</dbReference>
<dbReference type="Gene3D" id="2.60.40.630">
    <property type="entry name" value="STAT transcription factor, DNA-binding domain"/>
    <property type="match status" value="1"/>
</dbReference>
<dbReference type="EMBL" id="JAHHUM010001800">
    <property type="protein sequence ID" value="KAK5608561.1"/>
    <property type="molecule type" value="Genomic_DNA"/>
</dbReference>
<keyword evidence="8 13" id="KW-0238">DNA-binding</keyword>
<dbReference type="Pfam" id="PF02864">
    <property type="entry name" value="STAT_bind"/>
    <property type="match status" value="1"/>
</dbReference>
<dbReference type="Proteomes" id="UP001311232">
    <property type="component" value="Unassembled WGS sequence"/>
</dbReference>
<dbReference type="GO" id="GO:0005634">
    <property type="term" value="C:nucleus"/>
    <property type="evidence" value="ECO:0007669"/>
    <property type="project" value="UniProtKB-SubCell"/>
</dbReference>
<dbReference type="SUPFAM" id="SSF47655">
    <property type="entry name" value="STAT"/>
    <property type="match status" value="1"/>
</dbReference>
<dbReference type="InterPro" id="IPR008967">
    <property type="entry name" value="p53-like_TF_DNA-bd_sf"/>
</dbReference>
<comment type="subcellular location">
    <subcellularLocation>
        <location evidence="2 13">Cytoplasm</location>
    </subcellularLocation>
    <subcellularLocation>
        <location evidence="1 13">Nucleus</location>
    </subcellularLocation>
</comment>
<evidence type="ECO:0000256" key="1">
    <source>
        <dbReference type="ARBA" id="ARBA00004123"/>
    </source>
</evidence>
<evidence type="ECO:0000313" key="16">
    <source>
        <dbReference type="Proteomes" id="UP001311232"/>
    </source>
</evidence>
<dbReference type="PROSITE" id="PS50001">
    <property type="entry name" value="SH2"/>
    <property type="match status" value="1"/>
</dbReference>
<dbReference type="SMART" id="SM00964">
    <property type="entry name" value="STAT_int"/>
    <property type="match status" value="1"/>
</dbReference>
<dbReference type="InterPro" id="IPR013800">
    <property type="entry name" value="STAT_TF_alpha"/>
</dbReference>
<sequence>MAQWQELLKLDSVLQNQVRQLYEGRFPTDIRHWLSNWIESQDWGAAAVDENAAGTCFQALLEHLQDQWTRSIQQNNILQGPNFSGMRDYVMENFQAQPMNLAALLSECLKEEKKILASVKATLPCSSPVMTPQWIDLDNKVTQMKLQIAELKKEVKTLEGLNEKLHFIQKMWQSKVEQDVGLAQSQTLVEQECLKRETFITQTKHIVLQQLVTTLNQLAQIVTTLTSVELPEWKRRQQLACIGCPEDTSLELLQKWFTAVTEVLLGVREQLQKLKEQNKKYTSSDSASLSDSLAEFDKFTLSLIRKLLTNALVVEKQPVMQNLPHRPLILKTGVRFKMTVRFLANLPVFKDLLKVKPIFDKDVEEVKTVNGFRLFDFNLDDSKVLDVDTPDGAMMAAFEHMSLKEKKARTKGSCEPYVLNPLMVTEELHIIRFVAVLHLAGETLDIEASSLPVVVISSSNQVPSAWASIMWFNMLSTSEPMNLSLFVDPPPLSWQQLASLLSWQFLSMGQRPLDQDQLSMLQDKIMDYPEDLVHWNKFSKDESVWIWIDGILDLIKKHLSDLWQHGYIMGFVNKQRTSSLLQNKPTGTFLIRFSESIRDGAITFSWVDHSTGEKRVHAVEPYTKKELSVLSLPDAINHYTLTTQGRSSNPLVYLYPDTPKDAAFGSYYTVPGPSTNKNMKEYVQRRLAVVSINPTPPPSPPRDVPQMDVDTVDPNTDFFQRLEEILSDLLELPEWSNLQLFPQESLNYPVFPLQNEMDH</sequence>
<proteinExistence type="inferred from homology"/>
<keyword evidence="9 13" id="KW-0010">Activator</keyword>
<name>A0AAV9RHT5_9TELE</name>
<dbReference type="Gene3D" id="3.30.505.10">
    <property type="entry name" value="SH2 domain"/>
    <property type="match status" value="1"/>
</dbReference>
<keyword evidence="10 13" id="KW-0804">Transcription</keyword>
<dbReference type="AlphaFoldDB" id="A0AAV9RHT5"/>
<dbReference type="Pfam" id="PF02865">
    <property type="entry name" value="STAT_int"/>
    <property type="match status" value="1"/>
</dbReference>
<dbReference type="Gene3D" id="1.10.532.10">
    <property type="entry name" value="STAT transcription factor, N-terminal domain"/>
    <property type="match status" value="1"/>
</dbReference>
<evidence type="ECO:0000256" key="2">
    <source>
        <dbReference type="ARBA" id="ARBA00004496"/>
    </source>
</evidence>